<dbReference type="EMBL" id="BFAD01000003">
    <property type="protein sequence ID" value="GBE80305.1"/>
    <property type="molecule type" value="Genomic_DNA"/>
</dbReference>
<evidence type="ECO:0000256" key="1">
    <source>
        <dbReference type="SAM" id="MobiDB-lite"/>
    </source>
</evidence>
<keyword evidence="3" id="KW-1185">Reference proteome</keyword>
<proteinExistence type="predicted"/>
<sequence length="638" mass="70925">MSSFSLPLPSRPNIPYSRAGSPSLQTDSDDAVITGVELIIAELDHSSVQSAHTQFSQLVSDFNNTNPTQHLPPFQVHPGDPRNSVDYVFISLHPDLTPELRPDILEQVRKVFDGRSGLRAGWRTGSGTDQSRRVMFIMDSEQHARTMQPRLEKWMNDHGMTFQGCFLSKPSAGSFRITFDILDPTHVAQLRQQPPMFDRRTYPVVQSQFIPPIYSLQVAVAGCGEFQGIEGRLNTYIHRRYGNDAIAYSRMVLEGEVYTVVLKDWATTSRLVSDPFKFFSDTSIPHFISISQPILLYLLNSADVPLNPAFLSHSSPSTSPDQRSIQAQIDALCQQGLETVHTFSDVVKQQHAMIMELRSQGNHVMSAVSMVASSVSTSAQLSSVENQLGRLHDRRAQLEDKLILAPEPNAHQYIQSRIHSIDEETHELNDRAAHLRRGLQALASHIDTTLRLLPTPAAEHSTAQSLSQSSSGHLRPEIDSDEQQRYQPRPRMTPSPPGPQPDGMQTEMGSEAGKVRKCIVDPFFTLAPTYAINANGLANVSKMAAIANAITLRQPHAWIINETKLPQPQASRIRVNGYNTFEEPGLPLSTGRSRKWGVILGIKRSIHTQHIPTPPQLHGRAVILDAIILTEDGHGFPH</sequence>
<feature type="compositionally biased region" description="Basic and acidic residues" evidence="1">
    <location>
        <begin position="474"/>
        <end position="484"/>
    </location>
</feature>
<protein>
    <submittedName>
        <fullName evidence="2">Uncharacterized protein</fullName>
    </submittedName>
</protein>
<feature type="region of interest" description="Disordered" evidence="1">
    <location>
        <begin position="1"/>
        <end position="28"/>
    </location>
</feature>
<evidence type="ECO:0000313" key="2">
    <source>
        <dbReference type="EMBL" id="GBE80305.1"/>
    </source>
</evidence>
<accession>A0A401GDV5</accession>
<dbReference type="Gene3D" id="3.60.10.10">
    <property type="entry name" value="Endonuclease/exonuclease/phosphatase"/>
    <property type="match status" value="1"/>
</dbReference>
<evidence type="ECO:0000313" key="3">
    <source>
        <dbReference type="Proteomes" id="UP000287166"/>
    </source>
</evidence>
<gene>
    <name evidence="2" type="ORF">SCP_0300200</name>
</gene>
<dbReference type="Proteomes" id="UP000287166">
    <property type="component" value="Unassembled WGS sequence"/>
</dbReference>
<dbReference type="InterPro" id="IPR036691">
    <property type="entry name" value="Endo/exonu/phosph_ase_sf"/>
</dbReference>
<dbReference type="RefSeq" id="XP_027611218.1">
    <property type="nucleotide sequence ID" value="XM_027755417.1"/>
</dbReference>
<name>A0A401GDV5_9APHY</name>
<dbReference type="OrthoDB" id="445826at2759"/>
<dbReference type="AlphaFoldDB" id="A0A401GDV5"/>
<reference evidence="2 3" key="1">
    <citation type="journal article" date="2018" name="Sci. Rep.">
        <title>Genome sequence of the cauliflower mushroom Sparassis crispa (Hanabiratake) and its association with beneficial usage.</title>
        <authorList>
            <person name="Kiyama R."/>
            <person name="Furutani Y."/>
            <person name="Kawaguchi K."/>
            <person name="Nakanishi T."/>
        </authorList>
    </citation>
    <scope>NUCLEOTIDE SEQUENCE [LARGE SCALE GENOMIC DNA]</scope>
</reference>
<feature type="compositionally biased region" description="Low complexity" evidence="1">
    <location>
        <begin position="461"/>
        <end position="471"/>
    </location>
</feature>
<organism evidence="2 3">
    <name type="scientific">Sparassis crispa</name>
    <dbReference type="NCBI Taxonomy" id="139825"/>
    <lineage>
        <taxon>Eukaryota</taxon>
        <taxon>Fungi</taxon>
        <taxon>Dikarya</taxon>
        <taxon>Basidiomycota</taxon>
        <taxon>Agaricomycotina</taxon>
        <taxon>Agaricomycetes</taxon>
        <taxon>Polyporales</taxon>
        <taxon>Sparassidaceae</taxon>
        <taxon>Sparassis</taxon>
    </lineage>
</organism>
<dbReference type="GeneID" id="38777222"/>
<dbReference type="InParanoid" id="A0A401GDV5"/>
<feature type="region of interest" description="Disordered" evidence="1">
    <location>
        <begin position="457"/>
        <end position="510"/>
    </location>
</feature>
<feature type="compositionally biased region" description="Pro residues" evidence="1">
    <location>
        <begin position="491"/>
        <end position="500"/>
    </location>
</feature>
<comment type="caution">
    <text evidence="2">The sequence shown here is derived from an EMBL/GenBank/DDBJ whole genome shotgun (WGS) entry which is preliminary data.</text>
</comment>